<dbReference type="STRING" id="308745.A0A0F8W2L9"/>
<evidence type="ECO:0000259" key="4">
    <source>
        <dbReference type="Pfam" id="PF04825"/>
    </source>
</evidence>
<reference evidence="5 6" key="1">
    <citation type="submission" date="2015-02" db="EMBL/GenBank/DDBJ databases">
        <title>Draft Genome Sequences of Two Closely-Related Aflatoxigenic Aspergillus Species Obtained from the Cote d'Ivoire.</title>
        <authorList>
            <person name="Moore G.G."/>
            <person name="Beltz S.B."/>
            <person name="Mack B.M."/>
        </authorList>
    </citation>
    <scope>NUCLEOTIDE SEQUENCE [LARGE SCALE GENOMIC DNA]</scope>
    <source>
        <strain evidence="5 6">SRRC1468</strain>
    </source>
</reference>
<dbReference type="PANTHER" id="PTHR12585:SF70">
    <property type="entry name" value="RAD21_REC8 N TERMINAL DOMAIN PROTEIN (AFU_ORTHOLOGUE AFUA_6G02900)"/>
    <property type="match status" value="1"/>
</dbReference>
<dbReference type="OrthoDB" id="5427633at2759"/>
<evidence type="ECO:0000256" key="1">
    <source>
        <dbReference type="ARBA" id="ARBA00004123"/>
    </source>
</evidence>
<evidence type="ECO:0000313" key="5">
    <source>
        <dbReference type="EMBL" id="KKK12150.1"/>
    </source>
</evidence>
<evidence type="ECO:0000256" key="3">
    <source>
        <dbReference type="SAM" id="MobiDB-lite"/>
    </source>
</evidence>
<feature type="region of interest" description="Disordered" evidence="3">
    <location>
        <begin position="308"/>
        <end position="341"/>
    </location>
</feature>
<dbReference type="GO" id="GO:0005634">
    <property type="term" value="C:nucleus"/>
    <property type="evidence" value="ECO:0007669"/>
    <property type="project" value="UniProtKB-SubCell"/>
</dbReference>
<accession>A0A0F8W2L9</accession>
<feature type="region of interest" description="Disordered" evidence="3">
    <location>
        <begin position="433"/>
        <end position="462"/>
    </location>
</feature>
<feature type="compositionally biased region" description="Acidic residues" evidence="3">
    <location>
        <begin position="324"/>
        <end position="333"/>
    </location>
</feature>
<dbReference type="Pfam" id="PF04825">
    <property type="entry name" value="Rad21_Rec8_N"/>
    <property type="match status" value="1"/>
</dbReference>
<dbReference type="GO" id="GO:0007064">
    <property type="term" value="P:mitotic sister chromatid cohesion"/>
    <property type="evidence" value="ECO:0007669"/>
    <property type="project" value="TreeGrafter"/>
</dbReference>
<dbReference type="AlphaFoldDB" id="A0A0F8W2L9"/>
<comment type="caution">
    <text evidence="5">The sequence shown here is derived from an EMBL/GenBank/DDBJ whole genome shotgun (WGS) entry which is preliminary data.</text>
</comment>
<gene>
    <name evidence="5" type="ORF">ARAM_007549</name>
</gene>
<evidence type="ECO:0000256" key="2">
    <source>
        <dbReference type="ARBA" id="ARBA00023242"/>
    </source>
</evidence>
<proteinExistence type="predicted"/>
<name>A0A0F8W2L9_9EURO</name>
<protein>
    <recommendedName>
        <fullName evidence="4">Rad21/Rec8-like protein N-terminal domain-containing protein</fullName>
    </recommendedName>
</protein>
<keyword evidence="6" id="KW-1185">Reference proteome</keyword>
<comment type="subcellular location">
    <subcellularLocation>
        <location evidence="1">Nucleus</location>
    </subcellularLocation>
</comment>
<dbReference type="PANTHER" id="PTHR12585">
    <property type="entry name" value="SCC1 / RAD21 FAMILY MEMBER"/>
    <property type="match status" value="1"/>
</dbReference>
<dbReference type="CDD" id="cd21789">
    <property type="entry name" value="Rad21_Rec8_M_SpRec8p-like"/>
    <property type="match status" value="1"/>
</dbReference>
<feature type="domain" description="Rad21/Rec8-like protein N-terminal" evidence="4">
    <location>
        <begin position="1"/>
        <end position="111"/>
    </location>
</feature>
<dbReference type="InterPro" id="IPR006910">
    <property type="entry name" value="Rad21_Rec8_N"/>
</dbReference>
<keyword evidence="2" id="KW-0539">Nucleus</keyword>
<dbReference type="GO" id="GO:0003682">
    <property type="term" value="F:chromatin binding"/>
    <property type="evidence" value="ECO:0007669"/>
    <property type="project" value="TreeGrafter"/>
</dbReference>
<dbReference type="Proteomes" id="UP000034291">
    <property type="component" value="Unassembled WGS sequence"/>
</dbReference>
<evidence type="ECO:0000313" key="6">
    <source>
        <dbReference type="Proteomes" id="UP000034291"/>
    </source>
</evidence>
<dbReference type="EMBL" id="JZBS01004116">
    <property type="protein sequence ID" value="KKK12150.1"/>
    <property type="molecule type" value="Genomic_DNA"/>
</dbReference>
<sequence>MFYSHEILTSPEHGVATVWLVATLGSKSISRRLNRKTILDVDVPKACGVIIDPVAPMALRLQSNLLYGVSRVYSQQCGYTLLDTQAMHDRMKTMLKSIPAGGLDPAAGKARPEQLVLPYDPSFLPENNLPGLGLDLSKLNIVFESNASQQSNVFLPGTPDLSQSAFSGISSLQLDLDLPSNDQIMGGVGGFSSEPDIVGAAQSGIDFGGMSGSIFNEEGGVLFQPDFEFDEDGNIIELGGRQHHESRTNRHVSEARQAIAGNMDELSFEDQVKPFATSKYTTWSNFASAQPMLVGDDIEVPAAKLQATHPSTPRPRGVSIFEPEKEEEEEEEKPNEVTMRQRQRAPKIFPLDNNPTLRNSDLLHMNENYLKNMASAAKQKQQNKIPTQAKKNAAYWVFRAGVGCVGAGVGSTHIVHPLHLFSGDELYESLVPTTKRNSRKRPCESGEEGGGRRVRSKEGDEENIARGEIEDHNLWNEEVEIGRHPSPSLKDGNSSLMPWNITASIQSSRHETSAANILRGLGSVGGPSSCGIPESAGSFERDVGLAGFRRSRSRLTSASPLAGRGFPFDMDRINSLFSPGNQEEDLDRLEGFDLSNYLEPENVMGSNSVVDGAGASTYTSQVALQSGLSQSSMDQESLNFLDFVAAKMDSLKSAEDVEPHSDAVTTPPRIAAGKKEITFSTLLPTQKTSRTVATHGLMHVLALATKGFLSVRQSTYTDQSSEEHGVQYEYGEILIRLPMV</sequence>
<organism evidence="5 6">
    <name type="scientific">Aspergillus rambellii</name>
    <dbReference type="NCBI Taxonomy" id="308745"/>
    <lineage>
        <taxon>Eukaryota</taxon>
        <taxon>Fungi</taxon>
        <taxon>Dikarya</taxon>
        <taxon>Ascomycota</taxon>
        <taxon>Pezizomycotina</taxon>
        <taxon>Eurotiomycetes</taxon>
        <taxon>Eurotiomycetidae</taxon>
        <taxon>Eurotiales</taxon>
        <taxon>Aspergillaceae</taxon>
        <taxon>Aspergillus</taxon>
        <taxon>Aspergillus subgen. Nidulantes</taxon>
    </lineage>
</organism>
<dbReference type="InterPro" id="IPR039781">
    <property type="entry name" value="Rad21/Rec8-like"/>
</dbReference>
<dbReference type="GO" id="GO:0030892">
    <property type="term" value="C:mitotic cohesin complex"/>
    <property type="evidence" value="ECO:0007669"/>
    <property type="project" value="TreeGrafter"/>
</dbReference>